<dbReference type="EMBL" id="NPMS01000024">
    <property type="protein sequence ID" value="OZU86974.1"/>
    <property type="molecule type" value="Genomic_DNA"/>
</dbReference>
<organism evidence="1 2">
    <name type="scientific">Virgibacillus indicus</name>
    <dbReference type="NCBI Taxonomy" id="2024554"/>
    <lineage>
        <taxon>Bacteria</taxon>
        <taxon>Bacillati</taxon>
        <taxon>Bacillota</taxon>
        <taxon>Bacilli</taxon>
        <taxon>Bacillales</taxon>
        <taxon>Bacillaceae</taxon>
        <taxon>Virgibacillus</taxon>
    </lineage>
</organism>
<comment type="caution">
    <text evidence="1">The sequence shown here is derived from an EMBL/GenBank/DDBJ whole genome shotgun (WGS) entry which is preliminary data.</text>
</comment>
<evidence type="ECO:0000313" key="1">
    <source>
        <dbReference type="EMBL" id="OZU86974.1"/>
    </source>
</evidence>
<sequence>MFLRKEWCFLAKEKNPTFILELKLSTELWQTHILNTRFEIARKLYNTTLSYALKQLQRMKESKQYRQNIHEYRKYKSLLMKARTKKEEQLYKKELTVRKQTLNTLRKSHQLTKFSLHGVIAKHQRNYNTHIDSHTGQKIADAVCKSMEEALFKGNKAHFKKYGTLTSVEGKTNASGIRFKKEANTLYWLGLKLPVIIRENDLFSQECIANHRIKYCRIVKKVIRGKDVFYIQLVMAGIPPAKRINTTGEFRHKITPSGRVGIDIGTSTVAVSSKTEVFLQPLAPKIPQFDQEKRRLLRKLDRSKRSMNPYNFNEDGTIKPGVKLVWKRSKNYIKTLYQLKELYRKRSVYVKEQHSKIANHILRCGDEVYVEKMSFKGLAKRSKMTKHNKKGKLQSKKRFGTSIGSYAPALLISIINQKLGYSNKEIYKINTYTFKASQYNHITDTYQKKKLSMRWTAIAHHRIQRDLYSAFLIMNSNLDLKKTNRGLCKRTFDGFIKLHNKYIDGLKQQTEAFPSSMGIKKAN</sequence>
<keyword evidence="2" id="KW-1185">Reference proteome</keyword>
<accession>A0A265N687</accession>
<reference evidence="1 2" key="1">
    <citation type="submission" date="2017-08" db="EMBL/GenBank/DDBJ databases">
        <title>Virgibacillus indicus sp. nov. and Virgibacillus profoundi sp. nov, two moderately halophilic bacteria isolated from marine sediment by using the Microfluidic Streak Plate.</title>
        <authorList>
            <person name="Xu B."/>
            <person name="Hu B."/>
            <person name="Wang J."/>
            <person name="Zhu Y."/>
            <person name="Huang L."/>
            <person name="Du W."/>
            <person name="Huang Y."/>
        </authorList>
    </citation>
    <scope>NUCLEOTIDE SEQUENCE [LARGE SCALE GENOMIC DNA]</scope>
    <source>
        <strain evidence="1 2">IO3-P2-C2</strain>
    </source>
</reference>
<name>A0A265N687_9BACI</name>
<dbReference type="Proteomes" id="UP000216498">
    <property type="component" value="Unassembled WGS sequence"/>
</dbReference>
<evidence type="ECO:0008006" key="3">
    <source>
        <dbReference type="Google" id="ProtNLM"/>
    </source>
</evidence>
<proteinExistence type="predicted"/>
<dbReference type="AlphaFoldDB" id="A0A265N687"/>
<dbReference type="OrthoDB" id="1652909at2"/>
<gene>
    <name evidence="1" type="ORF">CIL03_19240</name>
</gene>
<protein>
    <recommendedName>
        <fullName evidence="3">Transposase</fullName>
    </recommendedName>
</protein>
<evidence type="ECO:0000313" key="2">
    <source>
        <dbReference type="Proteomes" id="UP000216498"/>
    </source>
</evidence>